<dbReference type="InterPro" id="IPR044851">
    <property type="entry name" value="Wax_synthase"/>
</dbReference>
<dbReference type="InterPro" id="IPR032805">
    <property type="entry name" value="Wax_synthase_dom"/>
</dbReference>
<dbReference type="GO" id="GO:0006629">
    <property type="term" value="P:lipid metabolic process"/>
    <property type="evidence" value="ECO:0007669"/>
    <property type="project" value="InterPro"/>
</dbReference>
<accession>A0A8H5JH82</accession>
<keyword evidence="6 7" id="KW-0472">Membrane</keyword>
<feature type="transmembrane region" description="Helical" evidence="7">
    <location>
        <begin position="12"/>
        <end position="30"/>
    </location>
</feature>
<gene>
    <name evidence="9" type="ORF">FMEXI_1530</name>
</gene>
<evidence type="ECO:0000313" key="9">
    <source>
        <dbReference type="EMBL" id="KAF5555359.1"/>
    </source>
</evidence>
<dbReference type="GO" id="GO:0008374">
    <property type="term" value="F:O-acyltransferase activity"/>
    <property type="evidence" value="ECO:0007669"/>
    <property type="project" value="InterPro"/>
</dbReference>
<dbReference type="Pfam" id="PF13813">
    <property type="entry name" value="MBOAT_2"/>
    <property type="match status" value="1"/>
</dbReference>
<evidence type="ECO:0000256" key="1">
    <source>
        <dbReference type="ARBA" id="ARBA00004141"/>
    </source>
</evidence>
<evidence type="ECO:0000256" key="7">
    <source>
        <dbReference type="SAM" id="Phobius"/>
    </source>
</evidence>
<organism evidence="9 10">
    <name type="scientific">Fusarium mexicanum</name>
    <dbReference type="NCBI Taxonomy" id="751941"/>
    <lineage>
        <taxon>Eukaryota</taxon>
        <taxon>Fungi</taxon>
        <taxon>Dikarya</taxon>
        <taxon>Ascomycota</taxon>
        <taxon>Pezizomycotina</taxon>
        <taxon>Sordariomycetes</taxon>
        <taxon>Hypocreomycetidae</taxon>
        <taxon>Hypocreales</taxon>
        <taxon>Nectriaceae</taxon>
        <taxon>Fusarium</taxon>
        <taxon>Fusarium fujikuroi species complex</taxon>
    </lineage>
</organism>
<evidence type="ECO:0000313" key="10">
    <source>
        <dbReference type="Proteomes" id="UP000522262"/>
    </source>
</evidence>
<evidence type="ECO:0000256" key="3">
    <source>
        <dbReference type="ARBA" id="ARBA00022679"/>
    </source>
</evidence>
<comment type="caution">
    <text evidence="9">The sequence shown here is derived from an EMBL/GenBank/DDBJ whole genome shotgun (WGS) entry which is preliminary data.</text>
</comment>
<dbReference type="Proteomes" id="UP000522262">
    <property type="component" value="Unassembled WGS sequence"/>
</dbReference>
<keyword evidence="10" id="KW-1185">Reference proteome</keyword>
<sequence>MDNPEQTPTSQIVLLACSILVCFASIIFFIPKSAVLSRLGAAVALSCLQHSFCTSLLTSSLPTAQINGISLFSWGLYANATEQILLSRYDADDILTVKEKQSGRRLSTVALFLRAVGMYFSLRRVGLRGEVSMKHRVPTTSIRFVTTRIVQCLCCYLVLDAIFLAPRPEKHLITGEKQSLFNLTSLTREDVIFRFAGSLGNWVIGYVSVRLAHSFVAAVSVLLGASKPEDWPHLNGPIGSWSTVRTFWGTFWHRLFRKALAGWGDFISDNVLQFRRGTLLSRYLRLTLAFFASGLMHRCVHYFYRLEAGERYEMETYFLLQPLAIMFEDAVQAATIHIPLPRPLRWTVGFIWFCTFTTWVSPLFLYPTLRAADPGQLLPFSVIVSRRSGMNSILITIHDYQINIQVRKHHTISQTILIINLFYPQLHTFKMVAFNTLLTFAATLVPLVTGAALPTQEDSSLTRRQNQDKSWDDYHRQNGAFARQGLCLFYLDPSPRDGAWACGVYCKNDRTKICTTVHPSKFTNDMLGANPDGERYAIGKCQCDTSAADFLATATVDFTARGLDKGFREIGSVTCEIMVNVMKEAVFASTYAIPGVGPVATAARTVAKGVKLASKTQGGKDLWTDAVKESCNFRRDDDMLNKGFGIFEGAPDEF</sequence>
<evidence type="ECO:0000256" key="2">
    <source>
        <dbReference type="ARBA" id="ARBA00007282"/>
    </source>
</evidence>
<comment type="similarity">
    <text evidence="2">Belongs to the wax synthase family.</text>
</comment>
<comment type="subcellular location">
    <subcellularLocation>
        <location evidence="1">Membrane</location>
        <topology evidence="1">Multi-pass membrane protein</topology>
    </subcellularLocation>
</comment>
<name>A0A8H5JH82_9HYPO</name>
<feature type="domain" description="Wax synthase" evidence="8">
    <location>
        <begin position="231"/>
        <end position="310"/>
    </location>
</feature>
<evidence type="ECO:0000259" key="8">
    <source>
        <dbReference type="Pfam" id="PF13813"/>
    </source>
</evidence>
<evidence type="ECO:0000256" key="5">
    <source>
        <dbReference type="ARBA" id="ARBA00022989"/>
    </source>
</evidence>
<dbReference type="PANTHER" id="PTHR31595:SF27">
    <property type="entry name" value="WAX SYNTHASE DOMAIN-CONTAINING PROTEIN-RELATED"/>
    <property type="match status" value="1"/>
</dbReference>
<keyword evidence="4 7" id="KW-0812">Transmembrane</keyword>
<dbReference type="PANTHER" id="PTHR31595">
    <property type="entry name" value="LONG-CHAIN-ALCOHOL O-FATTY-ACYLTRANSFERASE 3-RELATED"/>
    <property type="match status" value="1"/>
</dbReference>
<dbReference type="GO" id="GO:0016020">
    <property type="term" value="C:membrane"/>
    <property type="evidence" value="ECO:0007669"/>
    <property type="project" value="UniProtKB-SubCell"/>
</dbReference>
<evidence type="ECO:0000256" key="6">
    <source>
        <dbReference type="ARBA" id="ARBA00023136"/>
    </source>
</evidence>
<proteinExistence type="inferred from homology"/>
<dbReference type="EMBL" id="JAAOAM010000036">
    <property type="protein sequence ID" value="KAF5555359.1"/>
    <property type="molecule type" value="Genomic_DNA"/>
</dbReference>
<evidence type="ECO:0000256" key="4">
    <source>
        <dbReference type="ARBA" id="ARBA00022692"/>
    </source>
</evidence>
<protein>
    <submittedName>
        <fullName evidence="9">TRI7-trichothecene biosynthesis</fullName>
    </submittedName>
</protein>
<dbReference type="AlphaFoldDB" id="A0A8H5JH82"/>
<keyword evidence="5 7" id="KW-1133">Transmembrane helix</keyword>
<keyword evidence="3" id="KW-0808">Transferase</keyword>
<reference evidence="9 10" key="1">
    <citation type="submission" date="2020-05" db="EMBL/GenBank/DDBJ databases">
        <title>Identification and distribution of gene clusters putatively required for synthesis of sphingolipid metabolism inhibitors in phylogenetically diverse species of the filamentous fungus Fusarium.</title>
        <authorList>
            <person name="Kim H.-S."/>
            <person name="Busman M."/>
            <person name="Brown D.W."/>
            <person name="Divon H."/>
            <person name="Uhlig S."/>
            <person name="Proctor R.H."/>
        </authorList>
    </citation>
    <scope>NUCLEOTIDE SEQUENCE [LARGE SCALE GENOMIC DNA]</scope>
    <source>
        <strain evidence="9 10">NRRL 53147</strain>
    </source>
</reference>